<feature type="region of interest" description="Disordered" evidence="1">
    <location>
        <begin position="233"/>
        <end position="273"/>
    </location>
</feature>
<gene>
    <name evidence="3" type="ORF">PCASD_26025</name>
</gene>
<dbReference type="InterPro" id="IPR041588">
    <property type="entry name" value="Integrase_H2C2"/>
</dbReference>
<accession>A0A2N5TL47</accession>
<dbReference type="Proteomes" id="UP000235392">
    <property type="component" value="Unassembled WGS sequence"/>
</dbReference>
<evidence type="ECO:0000259" key="2">
    <source>
        <dbReference type="Pfam" id="PF17921"/>
    </source>
</evidence>
<name>A0A2N5TL47_9BASI</name>
<dbReference type="AlphaFoldDB" id="A0A2N5TL47"/>
<dbReference type="Gene3D" id="1.10.340.70">
    <property type="match status" value="1"/>
</dbReference>
<protein>
    <recommendedName>
        <fullName evidence="2">Integrase zinc-binding domain-containing protein</fullName>
    </recommendedName>
</protein>
<feature type="domain" description="Integrase zinc-binding" evidence="2">
    <location>
        <begin position="378"/>
        <end position="419"/>
    </location>
</feature>
<feature type="region of interest" description="Disordered" evidence="1">
    <location>
        <begin position="98"/>
        <end position="137"/>
    </location>
</feature>
<feature type="non-terminal residue" evidence="3">
    <location>
        <position position="420"/>
    </location>
</feature>
<organism evidence="3 4">
    <name type="scientific">Puccinia coronata f. sp. avenae</name>
    <dbReference type="NCBI Taxonomy" id="200324"/>
    <lineage>
        <taxon>Eukaryota</taxon>
        <taxon>Fungi</taxon>
        <taxon>Dikarya</taxon>
        <taxon>Basidiomycota</taxon>
        <taxon>Pucciniomycotina</taxon>
        <taxon>Pucciniomycetes</taxon>
        <taxon>Pucciniales</taxon>
        <taxon>Pucciniaceae</taxon>
        <taxon>Puccinia</taxon>
    </lineage>
</organism>
<sequence length="420" mass="46287">MSDGELFASFSTKARTLQSMLNFEQHLVSDFALAEAVMFGLPQEVKALVNNFKLLCKETFDYSEFESDVQGYFNNLLKRAPTRGRTVCLSFPESAGKTSHQLMWERPQATQPTGTSGETKANEKSHEQPFSKDNLPTASIKPQQEYLSCSNDLKSLAADQVWHELTKDEQKETQADACASTSSPRLPRNKVIWRIHAFLDLQGKCHFCKRTCGNLPGACPGPINKAYIEIPSTFKTPPKPADYRPPRPRGPTQSTAGKPTQAPAGRPSGKSASVAAAEATPLFPNLDKALVAGFAAIDKELRLAQTEGVACIAALTELGSTLLDSLCQKILTGYASDDFCLTLRKNLPLRANCIERDGLLFVDGRLVIPDSDNLCVNLISKDHIRLGHLGYSKTISKLRRDFFWPRMAGDVLRYVQSCVI</sequence>
<proteinExistence type="predicted"/>
<evidence type="ECO:0000256" key="1">
    <source>
        <dbReference type="SAM" id="MobiDB-lite"/>
    </source>
</evidence>
<evidence type="ECO:0000313" key="4">
    <source>
        <dbReference type="Proteomes" id="UP000235392"/>
    </source>
</evidence>
<reference evidence="3 4" key="1">
    <citation type="submission" date="2017-11" db="EMBL/GenBank/DDBJ databases">
        <title>De novo assembly and phasing of dikaryotic genomes from two isolates of Puccinia coronata f. sp. avenae, the causal agent of oat crown rust.</title>
        <authorList>
            <person name="Miller M.E."/>
            <person name="Zhang Y."/>
            <person name="Omidvar V."/>
            <person name="Sperschneider J."/>
            <person name="Schwessinger B."/>
            <person name="Raley C."/>
            <person name="Palmer J.M."/>
            <person name="Garnica D."/>
            <person name="Upadhyaya N."/>
            <person name="Rathjen J."/>
            <person name="Taylor J.M."/>
            <person name="Park R.F."/>
            <person name="Dodds P.N."/>
            <person name="Hirsch C.D."/>
            <person name="Kianian S.F."/>
            <person name="Figueroa M."/>
        </authorList>
    </citation>
    <scope>NUCLEOTIDE SEQUENCE [LARGE SCALE GENOMIC DNA]</scope>
    <source>
        <strain evidence="3">12SD80</strain>
    </source>
</reference>
<comment type="caution">
    <text evidence="3">The sequence shown here is derived from an EMBL/GenBank/DDBJ whole genome shotgun (WGS) entry which is preliminary data.</text>
</comment>
<evidence type="ECO:0000313" key="3">
    <source>
        <dbReference type="EMBL" id="PLW26212.1"/>
    </source>
</evidence>
<feature type="compositionally biased region" description="Polar residues" evidence="1">
    <location>
        <begin position="108"/>
        <end position="119"/>
    </location>
</feature>
<dbReference type="EMBL" id="PGCI01000477">
    <property type="protein sequence ID" value="PLW26212.1"/>
    <property type="molecule type" value="Genomic_DNA"/>
</dbReference>
<feature type="compositionally biased region" description="Basic and acidic residues" evidence="1">
    <location>
        <begin position="120"/>
        <end position="130"/>
    </location>
</feature>
<dbReference type="Pfam" id="PF17921">
    <property type="entry name" value="Integrase_H2C2"/>
    <property type="match status" value="1"/>
</dbReference>